<dbReference type="GO" id="GO:0043022">
    <property type="term" value="F:ribosome binding"/>
    <property type="evidence" value="ECO:0007669"/>
    <property type="project" value="TreeGrafter"/>
</dbReference>
<proteinExistence type="predicted"/>
<dbReference type="Gene3D" id="3.30.160.20">
    <property type="match status" value="1"/>
</dbReference>
<evidence type="ECO:0000313" key="3">
    <source>
        <dbReference type="EMBL" id="SHG94672.1"/>
    </source>
</evidence>
<dbReference type="SUPFAM" id="SSF110916">
    <property type="entry name" value="Peptidyl-tRNA hydrolase domain-like"/>
    <property type="match status" value="1"/>
</dbReference>
<dbReference type="GO" id="GO:0072344">
    <property type="term" value="P:rescue of stalled ribosome"/>
    <property type="evidence" value="ECO:0007669"/>
    <property type="project" value="TreeGrafter"/>
</dbReference>
<dbReference type="Proteomes" id="UP000184522">
    <property type="component" value="Unassembled WGS sequence"/>
</dbReference>
<dbReference type="PANTHER" id="PTHR47814:SF1">
    <property type="entry name" value="PEPTIDYL-TRNA HYDROLASE ARFB"/>
    <property type="match status" value="1"/>
</dbReference>
<evidence type="ECO:0000256" key="1">
    <source>
        <dbReference type="SAM" id="MobiDB-lite"/>
    </source>
</evidence>
<protein>
    <submittedName>
        <fullName evidence="3">Ribosome-associated protein</fullName>
    </submittedName>
</protein>
<dbReference type="NCBIfam" id="NF006718">
    <property type="entry name" value="PRK09256.1"/>
    <property type="match status" value="1"/>
</dbReference>
<sequence length="134" mass="15638">MEFSELLKEVNYRAVRSSGSGGQNVNKVATKVELYFNLKNTTFFTEEEKLRLQDYFNNRLTKDGILILSCGETRSQLKNKTIVTKRFTELITEGLKEEKDRLLTKIPKAVKRKRLQNKRKTSEKKANRKPPKID</sequence>
<gene>
    <name evidence="3" type="ORF">SAMN05444148_1333</name>
</gene>
<reference evidence="4" key="1">
    <citation type="submission" date="2016-11" db="EMBL/GenBank/DDBJ databases">
        <authorList>
            <person name="Varghese N."/>
            <person name="Submissions S."/>
        </authorList>
    </citation>
    <scope>NUCLEOTIDE SEQUENCE [LARGE SCALE GENOMIC DNA]</scope>
    <source>
        <strain evidence="4">DSM 25330</strain>
    </source>
</reference>
<evidence type="ECO:0000313" key="4">
    <source>
        <dbReference type="Proteomes" id="UP000184522"/>
    </source>
</evidence>
<keyword evidence="4" id="KW-1185">Reference proteome</keyword>
<dbReference type="PROSITE" id="PS00745">
    <property type="entry name" value="RF_PROK_I"/>
    <property type="match status" value="1"/>
</dbReference>
<dbReference type="InterPro" id="IPR000352">
    <property type="entry name" value="Pep_chain_release_fac_I"/>
</dbReference>
<dbReference type="RefSeq" id="WP_073084502.1">
    <property type="nucleotide sequence ID" value="NZ_FQWS01000001.1"/>
</dbReference>
<name>A0A1M5NYU3_9FLAO</name>
<dbReference type="OrthoDB" id="9815709at2"/>
<dbReference type="Pfam" id="PF00472">
    <property type="entry name" value="RF-1"/>
    <property type="match status" value="1"/>
</dbReference>
<dbReference type="GO" id="GO:0004045">
    <property type="term" value="F:peptidyl-tRNA hydrolase activity"/>
    <property type="evidence" value="ECO:0007669"/>
    <property type="project" value="TreeGrafter"/>
</dbReference>
<dbReference type="AlphaFoldDB" id="A0A1M5NYU3"/>
<feature type="domain" description="Prokaryotic-type class I peptide chain release factors" evidence="2">
    <location>
        <begin position="16"/>
        <end position="32"/>
    </location>
</feature>
<evidence type="ECO:0000259" key="2">
    <source>
        <dbReference type="PROSITE" id="PS00745"/>
    </source>
</evidence>
<dbReference type="STRING" id="1089305.SAMN05444148_1333"/>
<dbReference type="PANTHER" id="PTHR47814">
    <property type="entry name" value="PEPTIDYL-TRNA HYDROLASE ARFB"/>
    <property type="match status" value="1"/>
</dbReference>
<feature type="region of interest" description="Disordered" evidence="1">
    <location>
        <begin position="108"/>
        <end position="134"/>
    </location>
</feature>
<dbReference type="GO" id="GO:0003747">
    <property type="term" value="F:translation release factor activity"/>
    <property type="evidence" value="ECO:0007669"/>
    <property type="project" value="InterPro"/>
</dbReference>
<dbReference type="EMBL" id="FQWS01000001">
    <property type="protein sequence ID" value="SHG94672.1"/>
    <property type="molecule type" value="Genomic_DNA"/>
</dbReference>
<organism evidence="3 4">
    <name type="scientific">Winogradskyella jejuensis</name>
    <dbReference type="NCBI Taxonomy" id="1089305"/>
    <lineage>
        <taxon>Bacteria</taxon>
        <taxon>Pseudomonadati</taxon>
        <taxon>Bacteroidota</taxon>
        <taxon>Flavobacteriia</taxon>
        <taxon>Flavobacteriales</taxon>
        <taxon>Flavobacteriaceae</taxon>
        <taxon>Winogradskyella</taxon>
    </lineage>
</organism>
<accession>A0A1M5NYU3</accession>